<dbReference type="EMBL" id="BNJQ01000002">
    <property type="protein sequence ID" value="GHP01745.1"/>
    <property type="molecule type" value="Genomic_DNA"/>
</dbReference>
<dbReference type="InterPro" id="IPR000222">
    <property type="entry name" value="PP2C_BS"/>
</dbReference>
<proteinExistence type="inferred from homology"/>
<dbReference type="EC" id="3.1.3.16" evidence="3"/>
<sequence length="372" mass="39247">MGAVCSRPPLDTNGDIGGTSDGPGDSAPFVEELQLASALETHLGAFWKSENQDDYFVCEREFGGRRGHALFCVFDGHGTNGKKVAGIARNKLPQALLSAIDEQIKSNADSRSGESGDAAAADAKDTSAAPATSSETGDVAGKADSLSGVNFELALVSAFLVVQSTLKDSRLDCSCSGATASVAYFVGNDLYVANVGDSRVVLGQALGSKTRRGRAPAGKYSPMTLTRDHRLSLKDEFERCQNAGARIQPKKIHGVFVGEKRLWLKDLEVPGLVVTRSLGDTLAATIGCSAVPEVTRRRINANARHHLILASDGVWDVLSNEEVVDTCSSAATPESAVAAIRDASLDRWEQNAMSDNITVLLVKVLGAAARDE</sequence>
<dbReference type="InterPro" id="IPR036457">
    <property type="entry name" value="PPM-type-like_dom_sf"/>
</dbReference>
<reference evidence="12" key="1">
    <citation type="submission" date="2020-10" db="EMBL/GenBank/DDBJ databases">
        <title>Unveiling of a novel bifunctional photoreceptor, Dualchrome1, isolated from a cosmopolitan green alga.</title>
        <authorList>
            <person name="Suzuki S."/>
            <person name="Kawachi M."/>
        </authorList>
    </citation>
    <scope>NUCLEOTIDE SEQUENCE</scope>
    <source>
        <strain evidence="12">NIES 2893</strain>
    </source>
</reference>
<feature type="region of interest" description="Disordered" evidence="10">
    <location>
        <begin position="1"/>
        <end position="26"/>
    </location>
</feature>
<evidence type="ECO:0000256" key="8">
    <source>
        <dbReference type="ARBA" id="ARBA00023211"/>
    </source>
</evidence>
<evidence type="ECO:0000256" key="10">
    <source>
        <dbReference type="SAM" id="MobiDB-lite"/>
    </source>
</evidence>
<evidence type="ECO:0000256" key="7">
    <source>
        <dbReference type="ARBA" id="ARBA00022912"/>
    </source>
</evidence>
<evidence type="ECO:0000313" key="13">
    <source>
        <dbReference type="Proteomes" id="UP000660262"/>
    </source>
</evidence>
<keyword evidence="6" id="KW-0460">Magnesium</keyword>
<comment type="similarity">
    <text evidence="9">Belongs to the PP2C family.</text>
</comment>
<evidence type="ECO:0000313" key="12">
    <source>
        <dbReference type="EMBL" id="GHP01745.1"/>
    </source>
</evidence>
<evidence type="ECO:0000259" key="11">
    <source>
        <dbReference type="PROSITE" id="PS51746"/>
    </source>
</evidence>
<dbReference type="OrthoDB" id="10264738at2759"/>
<evidence type="ECO:0000256" key="9">
    <source>
        <dbReference type="RuleBase" id="RU003465"/>
    </source>
</evidence>
<comment type="caution">
    <text evidence="12">The sequence shown here is derived from an EMBL/GenBank/DDBJ whole genome shotgun (WGS) entry which is preliminary data.</text>
</comment>
<dbReference type="SMART" id="SM00332">
    <property type="entry name" value="PP2Cc"/>
    <property type="match status" value="1"/>
</dbReference>
<comment type="cofactor">
    <cofactor evidence="2">
        <name>Mg(2+)</name>
        <dbReference type="ChEBI" id="CHEBI:18420"/>
    </cofactor>
</comment>
<dbReference type="Pfam" id="PF00481">
    <property type="entry name" value="PP2C"/>
    <property type="match status" value="1"/>
</dbReference>
<evidence type="ECO:0000256" key="6">
    <source>
        <dbReference type="ARBA" id="ARBA00022842"/>
    </source>
</evidence>
<evidence type="ECO:0000256" key="5">
    <source>
        <dbReference type="ARBA" id="ARBA00022801"/>
    </source>
</evidence>
<feature type="compositionally biased region" description="Low complexity" evidence="10">
    <location>
        <begin position="109"/>
        <end position="134"/>
    </location>
</feature>
<dbReference type="PROSITE" id="PS51746">
    <property type="entry name" value="PPM_2"/>
    <property type="match status" value="1"/>
</dbReference>
<accession>A0A830H3W1</accession>
<dbReference type="Proteomes" id="UP000660262">
    <property type="component" value="Unassembled WGS sequence"/>
</dbReference>
<gene>
    <name evidence="12" type="ORF">PPROV_000050200</name>
</gene>
<feature type="domain" description="PPM-type phosphatase" evidence="11">
    <location>
        <begin position="36"/>
        <end position="364"/>
    </location>
</feature>
<keyword evidence="7 9" id="KW-0904">Protein phosphatase</keyword>
<dbReference type="AlphaFoldDB" id="A0A830H3W1"/>
<protein>
    <recommendedName>
        <fullName evidence="3">protein-serine/threonine phosphatase</fullName>
        <ecNumber evidence="3">3.1.3.16</ecNumber>
    </recommendedName>
</protein>
<keyword evidence="5 9" id="KW-0378">Hydrolase</keyword>
<evidence type="ECO:0000256" key="2">
    <source>
        <dbReference type="ARBA" id="ARBA00001946"/>
    </source>
</evidence>
<dbReference type="GO" id="GO:0004722">
    <property type="term" value="F:protein serine/threonine phosphatase activity"/>
    <property type="evidence" value="ECO:0007669"/>
    <property type="project" value="UniProtKB-EC"/>
</dbReference>
<organism evidence="12 13">
    <name type="scientific">Pycnococcus provasolii</name>
    <dbReference type="NCBI Taxonomy" id="41880"/>
    <lineage>
        <taxon>Eukaryota</taxon>
        <taxon>Viridiplantae</taxon>
        <taxon>Chlorophyta</taxon>
        <taxon>Pseudoscourfieldiophyceae</taxon>
        <taxon>Pseudoscourfieldiales</taxon>
        <taxon>Pycnococcaceae</taxon>
        <taxon>Pycnococcus</taxon>
    </lineage>
</organism>
<keyword evidence="13" id="KW-1185">Reference proteome</keyword>
<dbReference type="InterPro" id="IPR001932">
    <property type="entry name" value="PPM-type_phosphatase-like_dom"/>
</dbReference>
<name>A0A830H3W1_9CHLO</name>
<evidence type="ECO:0000256" key="1">
    <source>
        <dbReference type="ARBA" id="ARBA00001936"/>
    </source>
</evidence>
<comment type="cofactor">
    <cofactor evidence="1">
        <name>Mn(2+)</name>
        <dbReference type="ChEBI" id="CHEBI:29035"/>
    </cofactor>
</comment>
<dbReference type="InterPro" id="IPR015655">
    <property type="entry name" value="PP2C"/>
</dbReference>
<dbReference type="PROSITE" id="PS01032">
    <property type="entry name" value="PPM_1"/>
    <property type="match status" value="1"/>
</dbReference>
<dbReference type="Gene3D" id="3.60.40.10">
    <property type="entry name" value="PPM-type phosphatase domain"/>
    <property type="match status" value="1"/>
</dbReference>
<dbReference type="GO" id="GO:0046872">
    <property type="term" value="F:metal ion binding"/>
    <property type="evidence" value="ECO:0007669"/>
    <property type="project" value="UniProtKB-KW"/>
</dbReference>
<dbReference type="SUPFAM" id="SSF81606">
    <property type="entry name" value="PP2C-like"/>
    <property type="match status" value="1"/>
</dbReference>
<evidence type="ECO:0000256" key="3">
    <source>
        <dbReference type="ARBA" id="ARBA00013081"/>
    </source>
</evidence>
<dbReference type="CDD" id="cd00143">
    <property type="entry name" value="PP2Cc"/>
    <property type="match status" value="1"/>
</dbReference>
<keyword evidence="4" id="KW-0479">Metal-binding</keyword>
<evidence type="ECO:0000256" key="4">
    <source>
        <dbReference type="ARBA" id="ARBA00022723"/>
    </source>
</evidence>
<dbReference type="PANTHER" id="PTHR47992">
    <property type="entry name" value="PROTEIN PHOSPHATASE"/>
    <property type="match status" value="1"/>
</dbReference>
<keyword evidence="8" id="KW-0464">Manganese</keyword>
<feature type="region of interest" description="Disordered" evidence="10">
    <location>
        <begin position="107"/>
        <end position="140"/>
    </location>
</feature>